<evidence type="ECO:0000313" key="2">
    <source>
        <dbReference type="Proteomes" id="UP000499080"/>
    </source>
</evidence>
<keyword evidence="2" id="KW-1185">Reference proteome</keyword>
<dbReference type="AlphaFoldDB" id="A0A4Y2F119"/>
<organism evidence="1 2">
    <name type="scientific">Araneus ventricosus</name>
    <name type="common">Orbweaver spider</name>
    <name type="synonym">Epeira ventricosa</name>
    <dbReference type="NCBI Taxonomy" id="182803"/>
    <lineage>
        <taxon>Eukaryota</taxon>
        <taxon>Metazoa</taxon>
        <taxon>Ecdysozoa</taxon>
        <taxon>Arthropoda</taxon>
        <taxon>Chelicerata</taxon>
        <taxon>Arachnida</taxon>
        <taxon>Araneae</taxon>
        <taxon>Araneomorphae</taxon>
        <taxon>Entelegynae</taxon>
        <taxon>Araneoidea</taxon>
        <taxon>Araneidae</taxon>
        <taxon>Araneus</taxon>
    </lineage>
</organism>
<reference evidence="1 2" key="1">
    <citation type="journal article" date="2019" name="Sci. Rep.">
        <title>Orb-weaving spider Araneus ventricosus genome elucidates the spidroin gene catalogue.</title>
        <authorList>
            <person name="Kono N."/>
            <person name="Nakamura H."/>
            <person name="Ohtoshi R."/>
            <person name="Moran D.A.P."/>
            <person name="Shinohara A."/>
            <person name="Yoshida Y."/>
            <person name="Fujiwara M."/>
            <person name="Mori M."/>
            <person name="Tomita M."/>
            <person name="Arakawa K."/>
        </authorList>
    </citation>
    <scope>NUCLEOTIDE SEQUENCE [LARGE SCALE GENOMIC DNA]</scope>
</reference>
<comment type="caution">
    <text evidence="1">The sequence shown here is derived from an EMBL/GenBank/DDBJ whole genome shotgun (WGS) entry which is preliminary data.</text>
</comment>
<name>A0A4Y2F119_ARAVE</name>
<sequence>MQELWSSLWEWKFGETFERILCDCTPPGKTEIRSSNEWEIDSGVVLSESAGSSSTGPVSGLSDQELSTLIQRKVSQIYMEIAVNSNHANSGNMQFLV</sequence>
<gene>
    <name evidence="1" type="ORF">AVEN_175825_1</name>
</gene>
<protein>
    <submittedName>
        <fullName evidence="1">Uncharacterized protein</fullName>
    </submittedName>
</protein>
<dbReference type="EMBL" id="BGPR01000779">
    <property type="protein sequence ID" value="GBM35222.1"/>
    <property type="molecule type" value="Genomic_DNA"/>
</dbReference>
<accession>A0A4Y2F119</accession>
<proteinExistence type="predicted"/>
<dbReference type="Proteomes" id="UP000499080">
    <property type="component" value="Unassembled WGS sequence"/>
</dbReference>
<evidence type="ECO:0000313" key="1">
    <source>
        <dbReference type="EMBL" id="GBM35222.1"/>
    </source>
</evidence>